<comment type="caution">
    <text evidence="2">The sequence shown here is derived from an EMBL/GenBank/DDBJ whole genome shotgun (WGS) entry which is preliminary data.</text>
</comment>
<keyword evidence="3" id="KW-1185">Reference proteome</keyword>
<evidence type="ECO:0000313" key="3">
    <source>
        <dbReference type="Proteomes" id="UP001626550"/>
    </source>
</evidence>
<dbReference type="Pfam" id="PF04910">
    <property type="entry name" value="Tcf25"/>
    <property type="match status" value="1"/>
</dbReference>
<evidence type="ECO:0000313" key="2">
    <source>
        <dbReference type="EMBL" id="KAL3312067.1"/>
    </source>
</evidence>
<feature type="compositionally biased region" description="Basic residues" evidence="1">
    <location>
        <begin position="70"/>
        <end position="83"/>
    </location>
</feature>
<gene>
    <name evidence="2" type="primary">TCF25_2</name>
    <name evidence="2" type="ORF">Ciccas_009350</name>
</gene>
<dbReference type="Proteomes" id="UP001626550">
    <property type="component" value="Unassembled WGS sequence"/>
</dbReference>
<evidence type="ECO:0000256" key="1">
    <source>
        <dbReference type="SAM" id="MobiDB-lite"/>
    </source>
</evidence>
<reference evidence="2 3" key="1">
    <citation type="submission" date="2024-11" db="EMBL/GenBank/DDBJ databases">
        <title>Adaptive evolution of stress response genes in parasites aligns with host niche diversity.</title>
        <authorList>
            <person name="Hahn C."/>
            <person name="Resl P."/>
        </authorList>
    </citation>
    <scope>NUCLEOTIDE SEQUENCE [LARGE SCALE GENOMIC DNA]</scope>
    <source>
        <strain evidence="2">EGGRZ-B1_66</strain>
        <tissue evidence="2">Body</tissue>
    </source>
</reference>
<organism evidence="2 3">
    <name type="scientific">Cichlidogyrus casuarinus</name>
    <dbReference type="NCBI Taxonomy" id="1844966"/>
    <lineage>
        <taxon>Eukaryota</taxon>
        <taxon>Metazoa</taxon>
        <taxon>Spiralia</taxon>
        <taxon>Lophotrochozoa</taxon>
        <taxon>Platyhelminthes</taxon>
        <taxon>Monogenea</taxon>
        <taxon>Monopisthocotylea</taxon>
        <taxon>Dactylogyridea</taxon>
        <taxon>Ancyrocephalidae</taxon>
        <taxon>Cichlidogyrus</taxon>
    </lineage>
</organism>
<feature type="compositionally biased region" description="Basic and acidic residues" evidence="1">
    <location>
        <begin position="52"/>
        <end position="69"/>
    </location>
</feature>
<dbReference type="InterPro" id="IPR011990">
    <property type="entry name" value="TPR-like_helical_dom_sf"/>
</dbReference>
<dbReference type="PANTHER" id="PTHR22684:SF0">
    <property type="entry name" value="RIBOSOME QUALITY CONTROL COMPLEX SUBUNIT TCF25"/>
    <property type="match status" value="1"/>
</dbReference>
<accession>A0ABD2PYQ0</accession>
<protein>
    <submittedName>
        <fullName evidence="2">Transcription factor 25</fullName>
    </submittedName>
</protein>
<proteinExistence type="predicted"/>
<dbReference type="PANTHER" id="PTHR22684">
    <property type="entry name" value="NULP1-RELATED"/>
    <property type="match status" value="1"/>
</dbReference>
<name>A0ABD2PYQ0_9PLAT</name>
<dbReference type="SUPFAM" id="SSF48452">
    <property type="entry name" value="TPR-like"/>
    <property type="match status" value="1"/>
</dbReference>
<feature type="region of interest" description="Disordered" evidence="1">
    <location>
        <begin position="7"/>
        <end position="85"/>
    </location>
</feature>
<sequence length="629" mass="72869">MSLRLLKKLTESKGQDTVIDNEPDDYESDEPVAPVKSKFASLDLTWPEASQEQDHRDEPVSPWELEFKPSKKSKKNKSKKKLKDTKQIEEDLNAELDALNPCQQAQTSYQEPKDESIVSDYSLICPNSKSLDYKSELNSMFKMESSNSSKRRTFRGILIPNRNFIPVTQFGLDMEETTDSPKVFILKHNATYRELQKEFYFAVDTMNLDRVNHLLANHPFHIDSLLLMSQTLYDQDSSEEAIHLLERAIYAYQSALHPRFNFSNGHCLLDFKYQQNRGLFVALFRYAIILCGKGCYRTSLEYCKMLFCLSPKSDPLGIILIVDFCALACQSFDWLIKFADQWEDSKKLSQLPNFAYSLSLAYFLKSKKEKSPQLRSKADSMLEDALLMFPGFLPRMIERYNIGGVYDLDKSRLFYKEVKIGEPECLGRVLDLYVTRTHYCWAEPAALKWLEEVASRVLLKVEPPILKPGEEHPLQLELPGYEPSQWKPDPRLEKYAELRRSQYKSMPRNINRHLVLSDLKEVPPLIPERDVRQIYSFDPLPPADSVDIYQASEERRRRLLEMGRDQSFLQTFIRSIAPTWSLDMERQMAGHEAVQNEGNLIAVLQGLRDHVRNFLNNDAVDNEAAYDAD</sequence>
<dbReference type="AlphaFoldDB" id="A0ABD2PYQ0"/>
<feature type="compositionally biased region" description="Acidic residues" evidence="1">
    <location>
        <begin position="19"/>
        <end position="30"/>
    </location>
</feature>
<dbReference type="InterPro" id="IPR006994">
    <property type="entry name" value="TCF25/Rqc1"/>
</dbReference>
<dbReference type="EMBL" id="JBJKFK010001879">
    <property type="protein sequence ID" value="KAL3312067.1"/>
    <property type="molecule type" value="Genomic_DNA"/>
</dbReference>